<feature type="domain" description="Aminotransferase class I/classII large" evidence="7">
    <location>
        <begin position="83"/>
        <end position="403"/>
    </location>
</feature>
<dbReference type="GO" id="GO:0008483">
    <property type="term" value="F:transaminase activity"/>
    <property type="evidence" value="ECO:0007669"/>
    <property type="project" value="UniProtKB-KW"/>
</dbReference>
<keyword evidence="3" id="KW-0032">Aminotransferase</keyword>
<feature type="region of interest" description="Disordered" evidence="6">
    <location>
        <begin position="784"/>
        <end position="834"/>
    </location>
</feature>
<evidence type="ECO:0000256" key="4">
    <source>
        <dbReference type="ARBA" id="ARBA00022679"/>
    </source>
</evidence>
<dbReference type="InterPro" id="IPR004839">
    <property type="entry name" value="Aminotransferase_I/II_large"/>
</dbReference>
<sequence length="1297" mass="138730">MADKVDYAAFLSEATRTRPPSSIRSLFPAELIPGMISFLAGKPNASTFPLQEMSLTFKPDAVGGAQADGKPVSISISGADLVTALQYGPTAGIPKLVKWLTDFVSEQHKRPVIEKGSALDGKDGQSAWSLTVGNGSQDLLGKAFDAILDPGDTALVEEPAYSGILPQIFMLKATALAIGSDEEGLCPHKLRAALEGWSTNPKTSSLKFPKMVYTTPTGANPSGTTASEQRKRDVLQVVQEFNILLFEDDPYYYLSFVGLGEDTPQTRQRTLSYWALEEENREQRGTGRVIRFDSMSKIMSAGLRIGFATGPCAIIDAICGHTAVSNLQPAGPTQAIALALLQHWGRDGFLQHADTVATFYKNRRDHFEAAVTRILGPNSQEGTGKQIAEWVRPVAGMFLWLKLKLPPTDTSPEGDSFALISEKARANLVLALPGQSHYQETLTMTSSIPPMHRPIKDLPRSFGAKRRVHQGSALYARSESHSRTASRDTGSRTTEGDLSNQNTSEPESTTSISAPSTPSHAALDSLPMITVEFPKGDNLVAAEAEEGSATTFKFTNLPRIARTDLLMDPLAAARVVLNYSTRAQQVLSQQAQTLTKATSTLESASIANVMTDYSALYNSVKHAETNAIQPNGAQPLSVSTAPAQSQNAFSMARLQAQQDDEECGPELTVYEHSVNKKKRKSGRVTYMDSSGAGTDGYRTTGKGDCSWYCGDDGDYPQEEDPSGNFANGVQDEYPQEQEAPPPPPRMVYPPPHLSHSARLLRRMRQAVTAKVRFERYQRREKAAAAALEASQASANGGPNGDPGKDGKGDLVADKKPQRRATKAESRAKVRGGGSQKISLAALKAKLAEEQQGAGAGDAVSTAGKNSQGKGSGAKGMDRGGPALEQVSEETARTSTPPPPPPPPERVTVRPPTCAFTFTSASPIASRLVAMRAEVEMLQSKLSDSLRPVDEAVAAAADVLTRLDAGEDMANVHVEVAAALTAARTNLEAIPSPSGVAGAGRKALPAGQASTLSQVPAIPSAAVTQQAHNTSSFEPQPAPVTSSAPEQSLQPQPATTTPPQAPKISRRKKANMNNIHHRTNYVPSRMPSDPPPVARGPTKNVSSVTNWEQPPGLDHPTTTCSLFANEWLCLFCEYELLYGELPSMVRACRRRKKLVGARKRAQDRAHRAAGGEVGEADGAEQGSQSTDKKKKKGKKKGSKKEEEHSHECCTCTCGKENPAEWEPNAPFHHAATAPASGTDHHYAIADTAPPHADAADGGTYQQYGDDDCDTCRAGVIEEVAAENQIIELPDAPASPLQT</sequence>
<keyword evidence="4" id="KW-0808">Transferase</keyword>
<feature type="region of interest" description="Disordered" evidence="6">
    <location>
        <begin position="853"/>
        <end position="909"/>
    </location>
</feature>
<feature type="compositionally biased region" description="Basic and acidic residues" evidence="6">
    <location>
        <begin position="802"/>
        <end position="827"/>
    </location>
</feature>
<evidence type="ECO:0000313" key="11">
    <source>
        <dbReference type="Proteomes" id="UP000836402"/>
    </source>
</evidence>
<feature type="region of interest" description="Disordered" evidence="6">
    <location>
        <begin position="1021"/>
        <end position="1109"/>
    </location>
</feature>
<dbReference type="GO" id="GO:0030170">
    <property type="term" value="F:pyridoxal phosphate binding"/>
    <property type="evidence" value="ECO:0007669"/>
    <property type="project" value="InterPro"/>
</dbReference>
<comment type="similarity">
    <text evidence="2">Belongs to the class-I pyridoxal-phosphate-dependent aminotransferase family.</text>
</comment>
<feature type="compositionally biased region" description="Pro residues" evidence="6">
    <location>
        <begin position="895"/>
        <end position="904"/>
    </location>
</feature>
<evidence type="ECO:0000256" key="2">
    <source>
        <dbReference type="ARBA" id="ARBA00007441"/>
    </source>
</evidence>
<comment type="caution">
    <text evidence="9">The sequence shown here is derived from an EMBL/GenBank/DDBJ whole genome shotgun (WGS) entry which is preliminary data.</text>
</comment>
<evidence type="ECO:0000256" key="6">
    <source>
        <dbReference type="SAM" id="MobiDB-lite"/>
    </source>
</evidence>
<evidence type="ECO:0000259" key="7">
    <source>
        <dbReference type="Pfam" id="PF00155"/>
    </source>
</evidence>
<feature type="region of interest" description="Disordered" evidence="6">
    <location>
        <begin position="711"/>
        <end position="752"/>
    </location>
</feature>
<feature type="region of interest" description="Disordered" evidence="6">
    <location>
        <begin position="674"/>
        <end position="697"/>
    </location>
</feature>
<dbReference type="Proteomes" id="UP000836402">
    <property type="component" value="Unassembled WGS sequence"/>
</dbReference>
<feature type="compositionally biased region" description="Basic residues" evidence="6">
    <location>
        <begin position="1187"/>
        <end position="1197"/>
    </location>
</feature>
<feature type="region of interest" description="Disordered" evidence="6">
    <location>
        <begin position="1239"/>
        <end position="1260"/>
    </location>
</feature>
<feature type="compositionally biased region" description="Polar residues" evidence="6">
    <location>
        <begin position="1098"/>
        <end position="1107"/>
    </location>
</feature>
<evidence type="ECO:0000256" key="1">
    <source>
        <dbReference type="ARBA" id="ARBA00001933"/>
    </source>
</evidence>
<evidence type="ECO:0000256" key="5">
    <source>
        <dbReference type="ARBA" id="ARBA00022898"/>
    </source>
</evidence>
<dbReference type="EMBL" id="CAJHJG010005179">
    <property type="protein sequence ID" value="CAD6948172.1"/>
    <property type="molecule type" value="Genomic_DNA"/>
</dbReference>
<dbReference type="InterPro" id="IPR015421">
    <property type="entry name" value="PyrdxlP-dep_Trfase_major"/>
</dbReference>
<keyword evidence="11" id="KW-1185">Reference proteome</keyword>
<protein>
    <recommendedName>
        <fullName evidence="7">Aminotransferase class I/classII large domain-containing protein</fullName>
    </recommendedName>
</protein>
<accession>A0A8T8TMG8</accession>
<name>A0A8T8TMG8_9BASI</name>
<dbReference type="InterPro" id="IPR050859">
    <property type="entry name" value="Class-I_PLP-dep_aminotransf"/>
</dbReference>
<reference evidence="8" key="3">
    <citation type="submission" date="2020-10" db="EMBL/GenBank/DDBJ databases">
        <authorList>
            <person name="Sedaghatjoo S."/>
        </authorList>
    </citation>
    <scope>NUCLEOTIDE SEQUENCE</scope>
    <source>
        <strain evidence="8">AZH3</strain>
    </source>
</reference>
<dbReference type="PANTHER" id="PTHR42790:SF19">
    <property type="entry name" value="KYNURENINE_ALPHA-AMINOADIPATE AMINOTRANSFERASE, MITOCHONDRIAL"/>
    <property type="match status" value="1"/>
</dbReference>
<dbReference type="GO" id="GO:1901605">
    <property type="term" value="P:alpha-amino acid metabolic process"/>
    <property type="evidence" value="ECO:0007669"/>
    <property type="project" value="TreeGrafter"/>
</dbReference>
<feature type="compositionally biased region" description="Polar residues" evidence="6">
    <location>
        <begin position="1021"/>
        <end position="1048"/>
    </location>
</feature>
<feature type="compositionally biased region" description="Acidic residues" evidence="6">
    <location>
        <begin position="711"/>
        <end position="721"/>
    </location>
</feature>
<dbReference type="SUPFAM" id="SSF53383">
    <property type="entry name" value="PLP-dependent transferases"/>
    <property type="match status" value="1"/>
</dbReference>
<proteinExistence type="inferred from homology"/>
<evidence type="ECO:0000313" key="9">
    <source>
        <dbReference type="EMBL" id="KAE8262118.1"/>
    </source>
</evidence>
<gene>
    <name evidence="9" type="ORF">A4X03_0g2707</name>
    <name evidence="8" type="ORF">JKIAZH3_G9592</name>
</gene>
<feature type="compositionally biased region" description="Low complexity" evidence="6">
    <location>
        <begin position="1243"/>
        <end position="1260"/>
    </location>
</feature>
<evidence type="ECO:0000313" key="10">
    <source>
        <dbReference type="Proteomes" id="UP000077671"/>
    </source>
</evidence>
<dbReference type="Gene3D" id="3.40.640.10">
    <property type="entry name" value="Type I PLP-dependent aspartate aminotransferase-like (Major domain)"/>
    <property type="match status" value="1"/>
</dbReference>
<evidence type="ECO:0000256" key="3">
    <source>
        <dbReference type="ARBA" id="ARBA00022576"/>
    </source>
</evidence>
<evidence type="ECO:0000313" key="8">
    <source>
        <dbReference type="EMBL" id="CAD6948172.1"/>
    </source>
</evidence>
<feature type="region of interest" description="Disordered" evidence="6">
    <location>
        <begin position="472"/>
        <end position="521"/>
    </location>
</feature>
<reference evidence="9" key="2">
    <citation type="journal article" date="2019" name="IMA Fungus">
        <title>Genome sequencing and comparison of five Tilletia species to identify candidate genes for the detection of regulated species infecting wheat.</title>
        <authorList>
            <person name="Nguyen H.D.T."/>
            <person name="Sultana T."/>
            <person name="Kesanakurti P."/>
            <person name="Hambleton S."/>
        </authorList>
    </citation>
    <scope>NUCLEOTIDE SEQUENCE</scope>
    <source>
        <strain evidence="9">DAOMC 238032</strain>
    </source>
</reference>
<dbReference type="CDD" id="cd00609">
    <property type="entry name" value="AAT_like"/>
    <property type="match status" value="1"/>
</dbReference>
<dbReference type="PANTHER" id="PTHR42790">
    <property type="entry name" value="AMINOTRANSFERASE"/>
    <property type="match status" value="1"/>
</dbReference>
<organism evidence="9 10">
    <name type="scientific">Tilletia caries</name>
    <name type="common">wheat bunt fungus</name>
    <dbReference type="NCBI Taxonomy" id="13290"/>
    <lineage>
        <taxon>Eukaryota</taxon>
        <taxon>Fungi</taxon>
        <taxon>Dikarya</taxon>
        <taxon>Basidiomycota</taxon>
        <taxon>Ustilaginomycotina</taxon>
        <taxon>Exobasidiomycetes</taxon>
        <taxon>Tilletiales</taxon>
        <taxon>Tilletiaceae</taxon>
        <taxon>Tilletia</taxon>
    </lineage>
</organism>
<feature type="compositionally biased region" description="Pro residues" evidence="6">
    <location>
        <begin position="739"/>
        <end position="752"/>
    </location>
</feature>
<reference evidence="9" key="1">
    <citation type="submission" date="2016-04" db="EMBL/GenBank/DDBJ databases">
        <authorList>
            <person name="Nguyen H.D."/>
            <person name="Kesanakurti P."/>
            <person name="Cullis J."/>
            <person name="Levesque C.A."/>
            <person name="Hambleton S."/>
        </authorList>
    </citation>
    <scope>NUCLEOTIDE SEQUENCE</scope>
    <source>
        <strain evidence="9">DAOMC 238032</strain>
    </source>
</reference>
<dbReference type="Pfam" id="PF00155">
    <property type="entry name" value="Aminotran_1_2"/>
    <property type="match status" value="1"/>
</dbReference>
<feature type="compositionally biased region" description="Basic and acidic residues" evidence="6">
    <location>
        <begin position="478"/>
        <end position="490"/>
    </location>
</feature>
<dbReference type="InterPro" id="IPR015424">
    <property type="entry name" value="PyrdxlP-dep_Trfase"/>
</dbReference>
<dbReference type="Proteomes" id="UP000077671">
    <property type="component" value="Unassembled WGS sequence"/>
</dbReference>
<comment type="cofactor">
    <cofactor evidence="1">
        <name>pyridoxal 5'-phosphate</name>
        <dbReference type="ChEBI" id="CHEBI:597326"/>
    </cofactor>
</comment>
<feature type="compositionally biased region" description="Polar residues" evidence="6">
    <location>
        <begin position="491"/>
        <end position="502"/>
    </location>
</feature>
<feature type="region of interest" description="Disordered" evidence="6">
    <location>
        <begin position="1154"/>
        <end position="1198"/>
    </location>
</feature>
<dbReference type="EMBL" id="LWDD02000275">
    <property type="protein sequence ID" value="KAE8262118.1"/>
    <property type="molecule type" value="Genomic_DNA"/>
</dbReference>
<feature type="compositionally biased region" description="Low complexity" evidence="6">
    <location>
        <begin position="784"/>
        <end position="796"/>
    </location>
</feature>
<feature type="compositionally biased region" description="Basic residues" evidence="6">
    <location>
        <begin position="1063"/>
        <end position="1078"/>
    </location>
</feature>
<feature type="compositionally biased region" description="Low complexity" evidence="6">
    <location>
        <begin position="503"/>
        <end position="521"/>
    </location>
</feature>
<keyword evidence="5" id="KW-0663">Pyridoxal phosphate</keyword>